<evidence type="ECO:0000256" key="1">
    <source>
        <dbReference type="SAM" id="MobiDB-lite"/>
    </source>
</evidence>
<dbReference type="Proteomes" id="UP000299102">
    <property type="component" value="Unassembled WGS sequence"/>
</dbReference>
<name>A0A4C1SFB6_EUMVA</name>
<organism evidence="2 3">
    <name type="scientific">Eumeta variegata</name>
    <name type="common">Bagworm moth</name>
    <name type="synonym">Eumeta japonica</name>
    <dbReference type="NCBI Taxonomy" id="151549"/>
    <lineage>
        <taxon>Eukaryota</taxon>
        <taxon>Metazoa</taxon>
        <taxon>Ecdysozoa</taxon>
        <taxon>Arthropoda</taxon>
        <taxon>Hexapoda</taxon>
        <taxon>Insecta</taxon>
        <taxon>Pterygota</taxon>
        <taxon>Neoptera</taxon>
        <taxon>Endopterygota</taxon>
        <taxon>Lepidoptera</taxon>
        <taxon>Glossata</taxon>
        <taxon>Ditrysia</taxon>
        <taxon>Tineoidea</taxon>
        <taxon>Psychidae</taxon>
        <taxon>Oiketicinae</taxon>
        <taxon>Eumeta</taxon>
    </lineage>
</organism>
<reference evidence="2 3" key="1">
    <citation type="journal article" date="2019" name="Commun. Biol.">
        <title>The bagworm genome reveals a unique fibroin gene that provides high tensile strength.</title>
        <authorList>
            <person name="Kono N."/>
            <person name="Nakamura H."/>
            <person name="Ohtoshi R."/>
            <person name="Tomita M."/>
            <person name="Numata K."/>
            <person name="Arakawa K."/>
        </authorList>
    </citation>
    <scope>NUCLEOTIDE SEQUENCE [LARGE SCALE GENOMIC DNA]</scope>
</reference>
<sequence>MSRGCDGRRNETRTPRAPTRDTAAAPPREIAFFAIKIKLKSSTSALTKKLIEDAGVVLVCVPRNCRTRVVDVQLLETQARASAGSADSRSLPPCPLSGTA</sequence>
<protein>
    <submittedName>
        <fullName evidence="2">Uncharacterized protein</fullName>
    </submittedName>
</protein>
<feature type="region of interest" description="Disordered" evidence="1">
    <location>
        <begin position="79"/>
        <end position="100"/>
    </location>
</feature>
<feature type="compositionally biased region" description="Low complexity" evidence="1">
    <location>
        <begin position="79"/>
        <end position="90"/>
    </location>
</feature>
<feature type="region of interest" description="Disordered" evidence="1">
    <location>
        <begin position="1"/>
        <end position="25"/>
    </location>
</feature>
<accession>A0A4C1SFB6</accession>
<gene>
    <name evidence="2" type="ORF">EVAR_76961_1</name>
</gene>
<comment type="caution">
    <text evidence="2">The sequence shown here is derived from an EMBL/GenBank/DDBJ whole genome shotgun (WGS) entry which is preliminary data.</text>
</comment>
<proteinExistence type="predicted"/>
<evidence type="ECO:0000313" key="3">
    <source>
        <dbReference type="Proteomes" id="UP000299102"/>
    </source>
</evidence>
<feature type="compositionally biased region" description="Basic and acidic residues" evidence="1">
    <location>
        <begin position="1"/>
        <end position="14"/>
    </location>
</feature>
<dbReference type="EMBL" id="BGZK01000006">
    <property type="protein sequence ID" value="GBP00724.1"/>
    <property type="molecule type" value="Genomic_DNA"/>
</dbReference>
<feature type="compositionally biased region" description="Low complexity" evidence="1">
    <location>
        <begin position="15"/>
        <end position="25"/>
    </location>
</feature>
<keyword evidence="3" id="KW-1185">Reference proteome</keyword>
<dbReference type="AlphaFoldDB" id="A0A4C1SFB6"/>
<evidence type="ECO:0000313" key="2">
    <source>
        <dbReference type="EMBL" id="GBP00724.1"/>
    </source>
</evidence>